<proteinExistence type="predicted"/>
<dbReference type="AlphaFoldDB" id="D1W5C1"/>
<evidence type="ECO:0000313" key="2">
    <source>
        <dbReference type="Proteomes" id="UP000005283"/>
    </source>
</evidence>
<dbReference type="Proteomes" id="UP000005283">
    <property type="component" value="Unassembled WGS sequence"/>
</dbReference>
<evidence type="ECO:0000313" key="1">
    <source>
        <dbReference type="EMBL" id="EFA92322.1"/>
    </source>
</evidence>
<sequence length="53" mass="6401">MNHQRNKLIYKRLVNNMKTVSKSIEFGYQSHGDWMAKSWRLDVKVMEIEIHPL</sequence>
<dbReference type="STRING" id="679190.HMPREF0650_0786"/>
<dbReference type="EMBL" id="ADEG01000045">
    <property type="protein sequence ID" value="EFA92322.1"/>
    <property type="molecule type" value="Genomic_DNA"/>
</dbReference>
<reference evidence="1 2" key="1">
    <citation type="submission" date="2009-12" db="EMBL/GenBank/DDBJ databases">
        <title>Genome Sequence of Prevotella buccalis ATCC 35310.</title>
        <authorList>
            <person name="Durkin A.S."/>
            <person name="Madupu R."/>
            <person name="Torralba M."/>
            <person name="Methe B."/>
            <person name="Sutton G."/>
            <person name="Strausberg R.L."/>
            <person name="Nelson K.E."/>
        </authorList>
    </citation>
    <scope>NUCLEOTIDE SEQUENCE [LARGE SCALE GENOMIC DNA]</scope>
    <source>
        <strain evidence="1 2">ATCC 35310</strain>
    </source>
</reference>
<keyword evidence="2" id="KW-1185">Reference proteome</keyword>
<gene>
    <name evidence="1" type="ORF">HMPREF0650_0786</name>
</gene>
<accession>D1W5C1</accession>
<protein>
    <submittedName>
        <fullName evidence="1">Uncharacterized protein</fullName>
    </submittedName>
</protein>
<name>D1W5C1_9BACT</name>
<comment type="caution">
    <text evidence="1">The sequence shown here is derived from an EMBL/GenBank/DDBJ whole genome shotgun (WGS) entry which is preliminary data.</text>
</comment>
<organism evidence="1 2">
    <name type="scientific">Hoylesella buccalis ATCC 35310</name>
    <dbReference type="NCBI Taxonomy" id="679190"/>
    <lineage>
        <taxon>Bacteria</taxon>
        <taxon>Pseudomonadati</taxon>
        <taxon>Bacteroidota</taxon>
        <taxon>Bacteroidia</taxon>
        <taxon>Bacteroidales</taxon>
        <taxon>Prevotellaceae</taxon>
        <taxon>Hoylesella</taxon>
    </lineage>
</organism>